<keyword evidence="6" id="KW-0788">Thiol protease</keyword>
<dbReference type="PROSITE" id="PS50235">
    <property type="entry name" value="USP_3"/>
    <property type="match status" value="1"/>
</dbReference>
<reference evidence="9" key="1">
    <citation type="submission" date="2022-07" db="EMBL/GenBank/DDBJ databases">
        <title>Phylogenomic reconstructions and comparative analyses of Kickxellomycotina fungi.</title>
        <authorList>
            <person name="Reynolds N.K."/>
            <person name="Stajich J.E."/>
            <person name="Barry K."/>
            <person name="Grigoriev I.V."/>
            <person name="Crous P."/>
            <person name="Smith M.E."/>
        </authorList>
    </citation>
    <scope>NUCLEOTIDE SEQUENCE</scope>
    <source>
        <strain evidence="9">NRRL 1565</strain>
    </source>
</reference>
<dbReference type="GO" id="GO:0006508">
    <property type="term" value="P:proteolysis"/>
    <property type="evidence" value="ECO:0007669"/>
    <property type="project" value="UniProtKB-KW"/>
</dbReference>
<evidence type="ECO:0000256" key="6">
    <source>
        <dbReference type="ARBA" id="ARBA00022807"/>
    </source>
</evidence>
<keyword evidence="5" id="KW-0378">Hydrolase</keyword>
<feature type="non-terminal residue" evidence="9">
    <location>
        <position position="428"/>
    </location>
</feature>
<dbReference type="EMBL" id="JANBUO010001579">
    <property type="protein sequence ID" value="KAJ2797658.1"/>
    <property type="molecule type" value="Genomic_DNA"/>
</dbReference>
<feature type="compositionally biased region" description="Polar residues" evidence="7">
    <location>
        <begin position="327"/>
        <end position="337"/>
    </location>
</feature>
<evidence type="ECO:0000256" key="5">
    <source>
        <dbReference type="ARBA" id="ARBA00022801"/>
    </source>
</evidence>
<evidence type="ECO:0000313" key="9">
    <source>
        <dbReference type="EMBL" id="KAJ2797658.1"/>
    </source>
</evidence>
<dbReference type="GO" id="GO:0004843">
    <property type="term" value="F:cysteine-type deubiquitinase activity"/>
    <property type="evidence" value="ECO:0007669"/>
    <property type="project" value="UniProtKB-EC"/>
</dbReference>
<dbReference type="GO" id="GO:0005634">
    <property type="term" value="C:nucleus"/>
    <property type="evidence" value="ECO:0007669"/>
    <property type="project" value="TreeGrafter"/>
</dbReference>
<feature type="region of interest" description="Disordered" evidence="7">
    <location>
        <begin position="327"/>
        <end position="347"/>
    </location>
</feature>
<dbReference type="InterPro" id="IPR050164">
    <property type="entry name" value="Peptidase_C19"/>
</dbReference>
<dbReference type="InterPro" id="IPR001394">
    <property type="entry name" value="Peptidase_C19_UCH"/>
</dbReference>
<evidence type="ECO:0000256" key="2">
    <source>
        <dbReference type="ARBA" id="ARBA00012759"/>
    </source>
</evidence>
<dbReference type="OrthoDB" id="429671at2759"/>
<dbReference type="Proteomes" id="UP001140094">
    <property type="component" value="Unassembled WGS sequence"/>
</dbReference>
<dbReference type="SUPFAM" id="SSF54001">
    <property type="entry name" value="Cysteine proteinases"/>
    <property type="match status" value="1"/>
</dbReference>
<gene>
    <name evidence="9" type="ORF">H4R20_005106</name>
</gene>
<dbReference type="Pfam" id="PF00443">
    <property type="entry name" value="UCH"/>
    <property type="match status" value="1"/>
</dbReference>
<feature type="region of interest" description="Disordered" evidence="7">
    <location>
        <begin position="1"/>
        <end position="55"/>
    </location>
</feature>
<evidence type="ECO:0000256" key="7">
    <source>
        <dbReference type="SAM" id="MobiDB-lite"/>
    </source>
</evidence>
<dbReference type="PANTHER" id="PTHR24006:SF687">
    <property type="entry name" value="UBIQUITIN CARBOXYL-TERMINAL HYDROLASE 10"/>
    <property type="match status" value="1"/>
</dbReference>
<dbReference type="AlphaFoldDB" id="A0A9W8HSD4"/>
<accession>A0A9W8HSD4</accession>
<proteinExistence type="predicted"/>
<dbReference type="GO" id="GO:0016579">
    <property type="term" value="P:protein deubiquitination"/>
    <property type="evidence" value="ECO:0007669"/>
    <property type="project" value="InterPro"/>
</dbReference>
<evidence type="ECO:0000259" key="8">
    <source>
        <dbReference type="PROSITE" id="PS50235"/>
    </source>
</evidence>
<sequence>MAQTWSAVAKSGLPREPPPPPLPQQPPHTIKPVEDIKQQRTNAEQPARATAPRLEAQPAQKLLRIGSIEIALDNNTLDAQALNTRVYFTFFTPSSTLEFWKEQYREYRRRKQAKASGNTALEESSPAAAHQPEPKPKPKPVNWAALLKPNGAGANAATAGSTHAVNGATANSANNSTIQGRRFGSLEDALTRWRVVFSAPPIQPRGLVNTGNMCFMNVILQALLYCKPFCNMLWSIKESVAFSFNTSTPLLEALILYMHEFKHDRTRLSQQLDALEEPFVPENVYEALWKKNVFQTLRGQQEDAQEFMNYLVNGIHEEMAGVLQMRNSQKNTGQTPAPDSHENSSADWVEVGPNNRAILMRDSSESITKTPITQIFGGILRSTLTMPHPPSGHGIRAPQSSSREPFQWLALAISEDVDSIEDALDQLM</sequence>
<dbReference type="InterPro" id="IPR028889">
    <property type="entry name" value="USP"/>
</dbReference>
<comment type="caution">
    <text evidence="9">The sequence shown here is derived from an EMBL/GenBank/DDBJ whole genome shotgun (WGS) entry which is preliminary data.</text>
</comment>
<dbReference type="Gene3D" id="3.90.70.10">
    <property type="entry name" value="Cysteine proteinases"/>
    <property type="match status" value="1"/>
</dbReference>
<evidence type="ECO:0000313" key="10">
    <source>
        <dbReference type="Proteomes" id="UP001140094"/>
    </source>
</evidence>
<comment type="catalytic activity">
    <reaction evidence="1">
        <text>Thiol-dependent hydrolysis of ester, thioester, amide, peptide and isopeptide bonds formed by the C-terminal Gly of ubiquitin (a 76-residue protein attached to proteins as an intracellular targeting signal).</text>
        <dbReference type="EC" id="3.4.19.12"/>
    </reaction>
</comment>
<organism evidence="9 10">
    <name type="scientific">Coemansia guatemalensis</name>
    <dbReference type="NCBI Taxonomy" id="2761395"/>
    <lineage>
        <taxon>Eukaryota</taxon>
        <taxon>Fungi</taxon>
        <taxon>Fungi incertae sedis</taxon>
        <taxon>Zoopagomycota</taxon>
        <taxon>Kickxellomycotina</taxon>
        <taxon>Kickxellomycetes</taxon>
        <taxon>Kickxellales</taxon>
        <taxon>Kickxellaceae</taxon>
        <taxon>Coemansia</taxon>
    </lineage>
</organism>
<keyword evidence="10" id="KW-1185">Reference proteome</keyword>
<dbReference type="GO" id="GO:0005829">
    <property type="term" value="C:cytosol"/>
    <property type="evidence" value="ECO:0007669"/>
    <property type="project" value="TreeGrafter"/>
</dbReference>
<feature type="region of interest" description="Disordered" evidence="7">
    <location>
        <begin position="111"/>
        <end position="145"/>
    </location>
</feature>
<feature type="compositionally biased region" description="Pro residues" evidence="7">
    <location>
        <begin position="15"/>
        <end position="26"/>
    </location>
</feature>
<evidence type="ECO:0000256" key="1">
    <source>
        <dbReference type="ARBA" id="ARBA00000707"/>
    </source>
</evidence>
<dbReference type="InterPro" id="IPR038765">
    <property type="entry name" value="Papain-like_cys_pep_sf"/>
</dbReference>
<name>A0A9W8HSD4_9FUNG</name>
<dbReference type="PANTHER" id="PTHR24006">
    <property type="entry name" value="UBIQUITIN CARBOXYL-TERMINAL HYDROLASE"/>
    <property type="match status" value="1"/>
</dbReference>
<evidence type="ECO:0000256" key="3">
    <source>
        <dbReference type="ARBA" id="ARBA00022670"/>
    </source>
</evidence>
<protein>
    <recommendedName>
        <fullName evidence="2">ubiquitinyl hydrolase 1</fullName>
        <ecNumber evidence="2">3.4.19.12</ecNumber>
    </recommendedName>
</protein>
<dbReference type="InterPro" id="IPR018200">
    <property type="entry name" value="USP_CS"/>
</dbReference>
<dbReference type="PROSITE" id="PS00972">
    <property type="entry name" value="USP_1"/>
    <property type="match status" value="1"/>
</dbReference>
<evidence type="ECO:0000256" key="4">
    <source>
        <dbReference type="ARBA" id="ARBA00022786"/>
    </source>
</evidence>
<keyword evidence="4" id="KW-0833">Ubl conjugation pathway</keyword>
<feature type="domain" description="USP" evidence="8">
    <location>
        <begin position="205"/>
        <end position="428"/>
    </location>
</feature>
<dbReference type="EC" id="3.4.19.12" evidence="2"/>
<keyword evidence="3" id="KW-0645">Protease</keyword>